<dbReference type="InterPro" id="IPR029063">
    <property type="entry name" value="SAM-dependent_MTases_sf"/>
</dbReference>
<sequence>MIKRAVEIVRQRGVGVLIKKIPPYIYQQVWPYLPSAGYTYKNGIKSCERGRVLDQFLPKYITQYATHQPSYESQYIEAIRRHVTEGQDVVLVGGGEGISTVVAANQVQRTGEVTVFEGAAEEARKSQVVVEINEVSDRTTVHHTIVSEDVSLRSAASGAEVLPSAELPSCDVLAIDADGAEISILDGIVNHPAVLIVEHHAVADTSGLALEYQPDRVRDLITNLGYDIVDEMSDPAGAGGGRFEERIYVGKRLAVEPSDLM</sequence>
<dbReference type="SUPFAM" id="SSF53335">
    <property type="entry name" value="S-adenosyl-L-methionine-dependent methyltransferases"/>
    <property type="match status" value="1"/>
</dbReference>
<dbReference type="Gene3D" id="3.40.50.150">
    <property type="entry name" value="Vaccinia Virus protein VP39"/>
    <property type="match status" value="1"/>
</dbReference>
<dbReference type="Proteomes" id="UP000642919">
    <property type="component" value="Unassembled WGS sequence"/>
</dbReference>
<evidence type="ECO:0000313" key="2">
    <source>
        <dbReference type="EMBL" id="MBB6090148.1"/>
    </source>
</evidence>
<organism evidence="2 3">
    <name type="scientific">Halobacterium salinarum</name>
    <name type="common">Halobacterium halobium</name>
    <dbReference type="NCBI Taxonomy" id="2242"/>
    <lineage>
        <taxon>Archaea</taxon>
        <taxon>Methanobacteriati</taxon>
        <taxon>Methanobacteriota</taxon>
        <taxon>Stenosarchaea group</taxon>
        <taxon>Halobacteria</taxon>
        <taxon>Halobacteriales</taxon>
        <taxon>Halobacteriaceae</taxon>
        <taxon>Halobacterium</taxon>
    </lineage>
</organism>
<comment type="caution">
    <text evidence="2">The sequence shown here is derived from an EMBL/GenBank/DDBJ whole genome shotgun (WGS) entry which is preliminary data.</text>
</comment>
<dbReference type="EMBL" id="JACHGX010000004">
    <property type="protein sequence ID" value="MBB6090148.1"/>
    <property type="molecule type" value="Genomic_DNA"/>
</dbReference>
<proteinExistence type="predicted"/>
<name>A0A841HCR4_HALSI</name>
<evidence type="ECO:0000313" key="3">
    <source>
        <dbReference type="Proteomes" id="UP000642919"/>
    </source>
</evidence>
<feature type="domain" description="Methyltransferase FkbM" evidence="1">
    <location>
        <begin position="156"/>
        <end position="227"/>
    </location>
</feature>
<reference evidence="2" key="1">
    <citation type="submission" date="2020-08" db="EMBL/GenBank/DDBJ databases">
        <title>Genomic Encyclopedia of Type Strains, Phase IV (KMG-IV): sequencing the most valuable type-strain genomes for metagenomic binning, comparative biology and taxonomic classification.</title>
        <authorList>
            <person name="Goeker M."/>
        </authorList>
    </citation>
    <scope>NUCLEOTIDE SEQUENCE</scope>
    <source>
        <strain evidence="2">DSM 669</strain>
    </source>
</reference>
<evidence type="ECO:0000259" key="1">
    <source>
        <dbReference type="Pfam" id="PF05050"/>
    </source>
</evidence>
<dbReference type="GeneID" id="68693854"/>
<protein>
    <recommendedName>
        <fullName evidence="1">Methyltransferase FkbM domain-containing protein</fullName>
    </recommendedName>
</protein>
<dbReference type="AlphaFoldDB" id="A0A841HCR4"/>
<dbReference type="Pfam" id="PF05050">
    <property type="entry name" value="Methyltransf_21"/>
    <property type="match status" value="1"/>
</dbReference>
<accession>A0A841HCR4</accession>
<dbReference type="RefSeq" id="WP_010902759.1">
    <property type="nucleotide sequence ID" value="NZ_JACHGX010000004.1"/>
</dbReference>
<dbReference type="InterPro" id="IPR006342">
    <property type="entry name" value="FkbM_mtfrase"/>
</dbReference>
<gene>
    <name evidence="2" type="ORF">HNR49_001521</name>
</gene>